<dbReference type="AlphaFoldDB" id="A0A7W7SF32"/>
<proteinExistence type="predicted"/>
<protein>
    <submittedName>
        <fullName evidence="2">Uncharacterized protein</fullName>
    </submittedName>
</protein>
<sequence length="38" mass="3794">MIRLAASQIATPQTADQHRPAGTPEPVGDPAAGASPRG</sequence>
<name>A0A7W7SF32_9ACTN</name>
<organism evidence="2 3">
    <name type="scientific">Kitasatospora gansuensis</name>
    <dbReference type="NCBI Taxonomy" id="258050"/>
    <lineage>
        <taxon>Bacteria</taxon>
        <taxon>Bacillati</taxon>
        <taxon>Actinomycetota</taxon>
        <taxon>Actinomycetes</taxon>
        <taxon>Kitasatosporales</taxon>
        <taxon>Streptomycetaceae</taxon>
        <taxon>Kitasatospora</taxon>
    </lineage>
</organism>
<gene>
    <name evidence="2" type="ORF">F4556_004442</name>
</gene>
<dbReference type="EMBL" id="JACHJR010000001">
    <property type="protein sequence ID" value="MBB4948907.1"/>
    <property type="molecule type" value="Genomic_DNA"/>
</dbReference>
<accession>A0A7W7SF32</accession>
<evidence type="ECO:0000256" key="1">
    <source>
        <dbReference type="SAM" id="MobiDB-lite"/>
    </source>
</evidence>
<evidence type="ECO:0000313" key="2">
    <source>
        <dbReference type="EMBL" id="MBB4948907.1"/>
    </source>
</evidence>
<evidence type="ECO:0000313" key="3">
    <source>
        <dbReference type="Proteomes" id="UP000573327"/>
    </source>
</evidence>
<comment type="caution">
    <text evidence="2">The sequence shown here is derived from an EMBL/GenBank/DDBJ whole genome shotgun (WGS) entry which is preliminary data.</text>
</comment>
<dbReference type="Proteomes" id="UP000573327">
    <property type="component" value="Unassembled WGS sequence"/>
</dbReference>
<feature type="region of interest" description="Disordered" evidence="1">
    <location>
        <begin position="1"/>
        <end position="38"/>
    </location>
</feature>
<keyword evidence="3" id="KW-1185">Reference proteome</keyword>
<reference evidence="2 3" key="1">
    <citation type="submission" date="2020-08" db="EMBL/GenBank/DDBJ databases">
        <title>Sequencing the genomes of 1000 actinobacteria strains.</title>
        <authorList>
            <person name="Klenk H.-P."/>
        </authorList>
    </citation>
    <scope>NUCLEOTIDE SEQUENCE [LARGE SCALE GENOMIC DNA]</scope>
    <source>
        <strain evidence="2 3">DSM 44786</strain>
    </source>
</reference>